<keyword evidence="5" id="KW-1185">Reference proteome</keyword>
<comment type="similarity">
    <text evidence="3">Belongs to the trehalose phosphatase family.</text>
</comment>
<evidence type="ECO:0000313" key="5">
    <source>
        <dbReference type="Proteomes" id="UP000283644"/>
    </source>
</evidence>
<dbReference type="PANTHER" id="PTHR43768">
    <property type="entry name" value="TREHALOSE 6-PHOSPHATE PHOSPHATASE"/>
    <property type="match status" value="1"/>
</dbReference>
<dbReference type="GO" id="GO:0005992">
    <property type="term" value="P:trehalose biosynthetic process"/>
    <property type="evidence" value="ECO:0007669"/>
    <property type="project" value="UniProtKB-UniPathway"/>
</dbReference>
<dbReference type="Proteomes" id="UP000283644">
    <property type="component" value="Unassembled WGS sequence"/>
</dbReference>
<comment type="catalytic activity">
    <reaction evidence="3">
        <text>alpha,alpha-trehalose 6-phosphate + H2O = alpha,alpha-trehalose + phosphate</text>
        <dbReference type="Rhea" id="RHEA:23420"/>
        <dbReference type="ChEBI" id="CHEBI:15377"/>
        <dbReference type="ChEBI" id="CHEBI:16551"/>
        <dbReference type="ChEBI" id="CHEBI:43474"/>
        <dbReference type="ChEBI" id="CHEBI:58429"/>
        <dbReference type="EC" id="3.1.3.12"/>
    </reaction>
</comment>
<reference evidence="4 5" key="1">
    <citation type="submission" date="2018-09" db="EMBL/GenBank/DDBJ databases">
        <title>Genome sequencing of Nocardioides immobilis CCTCC AB 2017083 for comparison to Nocardioides silvaticus.</title>
        <authorList>
            <person name="Li C."/>
            <person name="Wang G."/>
        </authorList>
    </citation>
    <scope>NUCLEOTIDE SEQUENCE [LARGE SCALE GENOMIC DNA]</scope>
    <source>
        <strain evidence="4 5">CCTCC AB 2017083</strain>
    </source>
</reference>
<dbReference type="InterPro" id="IPR023214">
    <property type="entry name" value="HAD_sf"/>
</dbReference>
<evidence type="ECO:0000256" key="1">
    <source>
        <dbReference type="ARBA" id="ARBA00022801"/>
    </source>
</evidence>
<dbReference type="GO" id="GO:0004805">
    <property type="term" value="F:trehalose-phosphatase activity"/>
    <property type="evidence" value="ECO:0007669"/>
    <property type="project" value="UniProtKB-EC"/>
</dbReference>
<dbReference type="GO" id="GO:0046872">
    <property type="term" value="F:metal ion binding"/>
    <property type="evidence" value="ECO:0007669"/>
    <property type="project" value="UniProtKB-KW"/>
</dbReference>
<dbReference type="InterPro" id="IPR044651">
    <property type="entry name" value="OTSB-like"/>
</dbReference>
<gene>
    <name evidence="4" type="primary">otsB</name>
    <name evidence="4" type="ORF">D0Z08_10775</name>
</gene>
<dbReference type="EC" id="3.1.3.12" evidence="3"/>
<comment type="caution">
    <text evidence="4">The sequence shown here is derived from an EMBL/GenBank/DDBJ whole genome shotgun (WGS) entry which is preliminary data.</text>
</comment>
<protein>
    <recommendedName>
        <fullName evidence="3">Trehalose 6-phosphate phosphatase</fullName>
        <ecNumber evidence="3">3.1.3.12</ecNumber>
    </recommendedName>
</protein>
<dbReference type="NCBIfam" id="TIGR00685">
    <property type="entry name" value="T6PP"/>
    <property type="match status" value="1"/>
</dbReference>
<comment type="function">
    <text evidence="2 3">Removes the phosphate from trehalose 6-phosphate to produce free trehalose.</text>
</comment>
<proteinExistence type="inferred from homology"/>
<organism evidence="4 5">
    <name type="scientific">Nocardioides immobilis</name>
    <dbReference type="NCBI Taxonomy" id="2049295"/>
    <lineage>
        <taxon>Bacteria</taxon>
        <taxon>Bacillati</taxon>
        <taxon>Actinomycetota</taxon>
        <taxon>Actinomycetes</taxon>
        <taxon>Propionibacteriales</taxon>
        <taxon>Nocardioidaceae</taxon>
        <taxon>Nocardioides</taxon>
    </lineage>
</organism>
<comment type="pathway">
    <text evidence="3">Glycan biosynthesis; trehalose biosynthesis.</text>
</comment>
<dbReference type="InterPro" id="IPR036412">
    <property type="entry name" value="HAD-like_sf"/>
</dbReference>
<keyword evidence="1 3" id="KW-0378">Hydrolase</keyword>
<dbReference type="AlphaFoldDB" id="A0A417Y3N9"/>
<dbReference type="OrthoDB" id="9816160at2"/>
<dbReference type="UniPathway" id="UPA00299"/>
<dbReference type="InterPro" id="IPR003337">
    <property type="entry name" value="Trehalose_PPase"/>
</dbReference>
<comment type="cofactor">
    <cofactor evidence="3">
        <name>Mg(2+)</name>
        <dbReference type="ChEBI" id="CHEBI:18420"/>
    </cofactor>
</comment>
<evidence type="ECO:0000256" key="3">
    <source>
        <dbReference type="RuleBase" id="RU361117"/>
    </source>
</evidence>
<dbReference type="Pfam" id="PF02358">
    <property type="entry name" value="Trehalose_PPase"/>
    <property type="match status" value="2"/>
</dbReference>
<evidence type="ECO:0000256" key="2">
    <source>
        <dbReference type="ARBA" id="ARBA00024179"/>
    </source>
</evidence>
<dbReference type="SUPFAM" id="SSF56784">
    <property type="entry name" value="HAD-like"/>
    <property type="match status" value="1"/>
</dbReference>
<evidence type="ECO:0000313" key="4">
    <source>
        <dbReference type="EMBL" id="RHW27144.1"/>
    </source>
</evidence>
<dbReference type="RefSeq" id="WP_118925240.1">
    <property type="nucleotide sequence ID" value="NZ_QXGH01000014.1"/>
</dbReference>
<dbReference type="PANTHER" id="PTHR43768:SF3">
    <property type="entry name" value="TREHALOSE 6-PHOSPHATE PHOSPHATASE"/>
    <property type="match status" value="1"/>
</dbReference>
<name>A0A417Y3N9_9ACTN</name>
<accession>A0A417Y3N9</accession>
<dbReference type="EMBL" id="QXGH01000014">
    <property type="protein sequence ID" value="RHW27144.1"/>
    <property type="molecule type" value="Genomic_DNA"/>
</dbReference>
<keyword evidence="3" id="KW-0479">Metal-binding</keyword>
<dbReference type="Gene3D" id="3.40.50.1000">
    <property type="entry name" value="HAD superfamily/HAD-like"/>
    <property type="match status" value="1"/>
</dbReference>
<sequence length="283" mass="30598">MQFSSMEGEHRYADLVRVADRTIVGLDFDGTLSPIVDDPTRAHIHPDAADVLVELAPQVLAIAVITGRPARQALDLGGLEEVGDAIQGVGKELFLFGQYGNERWSSRHRRIIAPRPPRGLATFERDLPRTLRLAGASDAYVEDKGLAVAVHTRRLPDPQDAFERLLPPLRSLAERHGMVIEPGRSVIEVRSPGAHKGMVVEKLAAELGARGFMFAGDDLGDLEAFEAVAELEKQGLAALRVCSASQEQSALLPLSDVVVKGPAGVVSLLRQLRLDIMQSSARG</sequence>
<dbReference type="Gene3D" id="3.30.70.1020">
    <property type="entry name" value="Trehalose-6-phosphate phosphatase related protein, domain 2"/>
    <property type="match status" value="1"/>
</dbReference>
<keyword evidence="3" id="KW-0460">Magnesium</keyword>